<keyword evidence="3" id="KW-1185">Reference proteome</keyword>
<gene>
    <name evidence="2" type="ORF">GGQ54_000909</name>
</gene>
<protein>
    <submittedName>
        <fullName evidence="2">tRNA threonylcarbamoyl adenosine modification protein YeaZ</fullName>
    </submittedName>
</protein>
<dbReference type="InterPro" id="IPR000905">
    <property type="entry name" value="Gcp-like_dom"/>
</dbReference>
<name>A0A7Z0D7K4_9ACTN</name>
<proteinExistence type="predicted"/>
<dbReference type="Proteomes" id="UP000527616">
    <property type="component" value="Unassembled WGS sequence"/>
</dbReference>
<dbReference type="SUPFAM" id="SSF53067">
    <property type="entry name" value="Actin-like ATPase domain"/>
    <property type="match status" value="2"/>
</dbReference>
<feature type="domain" description="Gcp-like" evidence="1">
    <location>
        <begin position="37"/>
        <end position="131"/>
    </location>
</feature>
<dbReference type="InterPro" id="IPR022496">
    <property type="entry name" value="T6A_TsaB"/>
</dbReference>
<dbReference type="RefSeq" id="WP_179444319.1">
    <property type="nucleotide sequence ID" value="NZ_JACBZS010000001.1"/>
</dbReference>
<dbReference type="EMBL" id="JACBZS010000001">
    <property type="protein sequence ID" value="NYI70349.1"/>
    <property type="molecule type" value="Genomic_DNA"/>
</dbReference>
<evidence type="ECO:0000313" key="3">
    <source>
        <dbReference type="Proteomes" id="UP000527616"/>
    </source>
</evidence>
<dbReference type="AlphaFoldDB" id="A0A7Z0D7K4"/>
<dbReference type="CDD" id="cd24032">
    <property type="entry name" value="ASKHA_NBD_TsaB"/>
    <property type="match status" value="1"/>
</dbReference>
<dbReference type="Gene3D" id="3.30.420.40">
    <property type="match status" value="2"/>
</dbReference>
<sequence>MSDQARGPVLGIDTSAGIAVGVAAGGRVLARRWLGDSRLHVERVTPLIAEALAEAGIAATGLGMIIAGMGPGPFTGLRVGIASAQTLGTALGVPVRGVCSLDAVAAAVAEPPGEFCVISDARRGEVYWALYGADRARIGEPRVTPAQQVPDVAVTGPGVALAPELAGRALAGGPEQTDGGVLALVGPGLPEIGPEPLYLRHADANVPTSRKSTLVNRSGRVRLRGRP</sequence>
<dbReference type="NCBIfam" id="TIGR03725">
    <property type="entry name" value="T6A_YeaZ"/>
    <property type="match status" value="1"/>
</dbReference>
<dbReference type="Pfam" id="PF00814">
    <property type="entry name" value="TsaD"/>
    <property type="match status" value="1"/>
</dbReference>
<reference evidence="2 3" key="1">
    <citation type="submission" date="2020-07" db="EMBL/GenBank/DDBJ databases">
        <title>Sequencing the genomes of 1000 actinobacteria strains.</title>
        <authorList>
            <person name="Klenk H.-P."/>
        </authorList>
    </citation>
    <scope>NUCLEOTIDE SEQUENCE [LARGE SCALE GENOMIC DNA]</scope>
    <source>
        <strain evidence="2 3">DSM 103164</strain>
    </source>
</reference>
<dbReference type="GO" id="GO:0002949">
    <property type="term" value="P:tRNA threonylcarbamoyladenosine modification"/>
    <property type="evidence" value="ECO:0007669"/>
    <property type="project" value="InterPro"/>
</dbReference>
<dbReference type="InterPro" id="IPR043129">
    <property type="entry name" value="ATPase_NBD"/>
</dbReference>
<organism evidence="2 3">
    <name type="scientific">Naumannella cuiyingiana</name>
    <dbReference type="NCBI Taxonomy" id="1347891"/>
    <lineage>
        <taxon>Bacteria</taxon>
        <taxon>Bacillati</taxon>
        <taxon>Actinomycetota</taxon>
        <taxon>Actinomycetes</taxon>
        <taxon>Propionibacteriales</taxon>
        <taxon>Propionibacteriaceae</taxon>
        <taxon>Naumannella</taxon>
    </lineage>
</organism>
<evidence type="ECO:0000259" key="1">
    <source>
        <dbReference type="Pfam" id="PF00814"/>
    </source>
</evidence>
<accession>A0A7Z0D7K4</accession>
<comment type="caution">
    <text evidence="2">The sequence shown here is derived from an EMBL/GenBank/DDBJ whole genome shotgun (WGS) entry which is preliminary data.</text>
</comment>
<evidence type="ECO:0000313" key="2">
    <source>
        <dbReference type="EMBL" id="NYI70349.1"/>
    </source>
</evidence>